<keyword evidence="5 9" id="KW-0547">Nucleotide-binding</keyword>
<gene>
    <name evidence="9" type="primary">tmcA</name>
    <name evidence="11" type="ORF">V6X30_01885</name>
</gene>
<evidence type="ECO:0000256" key="9">
    <source>
        <dbReference type="HAMAP-Rule" id="MF_01886"/>
    </source>
</evidence>
<dbReference type="Pfam" id="PF13718">
    <property type="entry name" value="GNAT_acetyltr_2"/>
    <property type="match status" value="2"/>
</dbReference>
<feature type="domain" description="N-acetyltransferase" evidence="10">
    <location>
        <begin position="355"/>
        <end position="542"/>
    </location>
</feature>
<evidence type="ECO:0000256" key="8">
    <source>
        <dbReference type="ARBA" id="ARBA00023315"/>
    </source>
</evidence>
<dbReference type="InterPro" id="IPR027417">
    <property type="entry name" value="P-loop_NTPase"/>
</dbReference>
<keyword evidence="8 9" id="KW-0012">Acyltransferase</keyword>
<comment type="catalytic activity">
    <reaction evidence="9">
        <text>cytidine(34) in elongator tRNA(Met) + acetyl-CoA + ATP + H2O = N(4)-acetylcytidine(34) in elongator tRNA(Met) + ADP + phosphate + CoA + H(+)</text>
        <dbReference type="Rhea" id="RHEA:43788"/>
        <dbReference type="Rhea" id="RHEA-COMP:10693"/>
        <dbReference type="Rhea" id="RHEA-COMP:10694"/>
        <dbReference type="ChEBI" id="CHEBI:15377"/>
        <dbReference type="ChEBI" id="CHEBI:15378"/>
        <dbReference type="ChEBI" id="CHEBI:30616"/>
        <dbReference type="ChEBI" id="CHEBI:43474"/>
        <dbReference type="ChEBI" id="CHEBI:57287"/>
        <dbReference type="ChEBI" id="CHEBI:57288"/>
        <dbReference type="ChEBI" id="CHEBI:74900"/>
        <dbReference type="ChEBI" id="CHEBI:82748"/>
        <dbReference type="ChEBI" id="CHEBI:456216"/>
        <dbReference type="EC" id="2.3.1.193"/>
    </reaction>
</comment>
<dbReference type="SUPFAM" id="SSF55729">
    <property type="entry name" value="Acyl-CoA N-acyltransferases (Nat)"/>
    <property type="match status" value="1"/>
</dbReference>
<sequence length="675" mass="71106">MRERPRDLIWIEGTAAGCRQQALNLLAEQDPDAVGWVGTTAGGDGETGAGGIRAVPAGQGRSLLGRTLAAGVIDAHSGLDPDDLGALAGAIGGGGHCLLLTPPAAAWPTAPDPALARLLSEGVSPDPSGSAFIGRLIRHLGESPAVRRQAASDDMDALPRPTGYPGVGAGTLEPTAAQKRVIDAITDLTRDDDPATLLITADRGRGKSAALGLAARALGERADIRLTAPSRSAAATALASAGRTPPVFLAPEDVRPARSLLFIDEAAAMPLPLVERLIKENRRCVITGTVHGYEGSGRGLIVRLADTLARQPRTFRHVKLSRPIRWAPDDPLECLVDTLLLLDTDPRSHDNAGAPQIECVAGADLAGREQDLADAFGLLVAGHYQTRPRDLRQLLDDPSMRLWLARDQGAVIGILAGRVEGGLDPTLSREIHAGRRRPAGHLIAQSLTFHAGISEAATRRGLRIQRIAVHPDCRRAGIGRALVDAARASALDDGLDWLGTSFGMTAEVLDFWLACGLRPARVGNRRDASSGSHAVILLQGLDPHGDELLAQARQRMAVHLPDQLAQGLSDVPTALASRLQQDLPVAVDPAAIDQVDLEAFARGHRSLLDTHGALARWAVSGAGSFDGDDRALLDAAVDRPMDGMAMAQTAGLSGRREAIARLRKLLAQCLRTDDE</sequence>
<keyword evidence="3 9" id="KW-0808">Transferase</keyword>
<comment type="subcellular location">
    <subcellularLocation>
        <location evidence="9">Cytoplasm</location>
    </subcellularLocation>
</comment>
<keyword evidence="12" id="KW-1185">Reference proteome</keyword>
<dbReference type="Pfam" id="PF05127">
    <property type="entry name" value="NAT10_TcmA_helicase"/>
    <property type="match status" value="1"/>
</dbReference>
<keyword evidence="6 9" id="KW-0067">ATP-binding</keyword>
<evidence type="ECO:0000256" key="5">
    <source>
        <dbReference type="ARBA" id="ARBA00022741"/>
    </source>
</evidence>
<dbReference type="InterPro" id="IPR013562">
    <property type="entry name" value="TmcA/NAT10_N"/>
</dbReference>
<dbReference type="Gene3D" id="3.40.50.300">
    <property type="entry name" value="P-loop containing nucleotide triphosphate hydrolases"/>
    <property type="match status" value="1"/>
</dbReference>
<dbReference type="EMBL" id="JBAKFF010000001">
    <property type="protein sequence ID" value="MEX0430153.1"/>
    <property type="molecule type" value="Genomic_DNA"/>
</dbReference>
<proteinExistence type="inferred from homology"/>
<keyword evidence="2 9" id="KW-0820">tRNA-binding</keyword>
<dbReference type="InterPro" id="IPR000182">
    <property type="entry name" value="GNAT_dom"/>
</dbReference>
<keyword evidence="4 9" id="KW-0819">tRNA processing</keyword>
<dbReference type="HAMAP" id="MF_01886">
    <property type="entry name" value="tRNA_acetyltr_TmcA"/>
    <property type="match status" value="1"/>
</dbReference>
<keyword evidence="1 9" id="KW-0963">Cytoplasm</keyword>
<protein>
    <recommendedName>
        <fullName evidence="9">tRNA(Met) cytidine acetyltransferase TmcA</fullName>
        <ecNumber evidence="9">2.3.1.193</ecNumber>
    </recommendedName>
</protein>
<feature type="binding site" evidence="9">
    <location>
        <begin position="467"/>
        <end position="469"/>
    </location>
    <ligand>
        <name>acetyl-CoA</name>
        <dbReference type="ChEBI" id="CHEBI:57288"/>
    </ligand>
</feature>
<dbReference type="PANTHER" id="PTHR10925:SF5">
    <property type="entry name" value="RNA CYTIDINE ACETYLTRANSFERASE"/>
    <property type="match status" value="1"/>
</dbReference>
<evidence type="ECO:0000259" key="10">
    <source>
        <dbReference type="PROSITE" id="PS51186"/>
    </source>
</evidence>
<dbReference type="PANTHER" id="PTHR10925">
    <property type="entry name" value="N-ACETYLTRANSFERASE 10"/>
    <property type="match status" value="1"/>
</dbReference>
<dbReference type="GO" id="GO:0016746">
    <property type="term" value="F:acyltransferase activity"/>
    <property type="evidence" value="ECO:0007669"/>
    <property type="project" value="UniProtKB-KW"/>
</dbReference>
<dbReference type="PROSITE" id="PS51186">
    <property type="entry name" value="GNAT"/>
    <property type="match status" value="1"/>
</dbReference>
<dbReference type="Proteomes" id="UP001556637">
    <property type="component" value="Unassembled WGS sequence"/>
</dbReference>
<dbReference type="InterPro" id="IPR024914">
    <property type="entry name" value="tRNA_acetyltr_TmcA"/>
</dbReference>
<dbReference type="Gene3D" id="3.40.50.11040">
    <property type="match status" value="1"/>
</dbReference>
<accession>A0ABV3T4T7</accession>
<organism evidence="11 12">
    <name type="scientific">Spiribacter insolitus</name>
    <dbReference type="NCBI Taxonomy" id="3122417"/>
    <lineage>
        <taxon>Bacteria</taxon>
        <taxon>Pseudomonadati</taxon>
        <taxon>Pseudomonadota</taxon>
        <taxon>Gammaproteobacteria</taxon>
        <taxon>Chromatiales</taxon>
        <taxon>Ectothiorhodospiraceae</taxon>
        <taxon>Spiribacter</taxon>
    </lineage>
</organism>
<comment type="function">
    <text evidence="9">Catalyzes the formation of N(4)-acetylcytidine (ac(4)C) at the wobble position of tRNA(Met), by using acetyl-CoA as an acetyl donor and ATP (or GTP).</text>
</comment>
<comment type="caution">
    <text evidence="11">The sequence shown here is derived from an EMBL/GenBank/DDBJ whole genome shotgun (WGS) entry which is preliminary data.</text>
</comment>
<dbReference type="InterPro" id="IPR007807">
    <property type="entry name" value="TcmA/NAT10_helicase"/>
</dbReference>
<comment type="similarity">
    <text evidence="9">Belongs to the TmcA family.</text>
</comment>
<keyword evidence="7 9" id="KW-0694">RNA-binding</keyword>
<evidence type="ECO:0000256" key="3">
    <source>
        <dbReference type="ARBA" id="ARBA00022679"/>
    </source>
</evidence>
<dbReference type="InterPro" id="IPR032672">
    <property type="entry name" value="TmcA/NAT10/Kre33"/>
</dbReference>
<evidence type="ECO:0000256" key="7">
    <source>
        <dbReference type="ARBA" id="ARBA00022884"/>
    </source>
</evidence>
<dbReference type="InterPro" id="IPR038321">
    <property type="entry name" value="TmcA_C_sf"/>
</dbReference>
<dbReference type="InterPro" id="IPR016181">
    <property type="entry name" value="Acyl_CoA_acyltransferase"/>
</dbReference>
<reference evidence="11 12" key="1">
    <citation type="submission" date="2024-02" db="EMBL/GenBank/DDBJ databases">
        <title>New especies of Spiribacter isolated from saline water.</title>
        <authorList>
            <person name="Leon M.J."/>
            <person name="De La Haba R."/>
            <person name="Sanchez-Porro C."/>
            <person name="Ventosa A."/>
        </authorList>
    </citation>
    <scope>NUCLEOTIDE SEQUENCE [LARGE SCALE GENOMIC DNA]</scope>
    <source>
        <strain evidence="12">ag22IC4-189</strain>
    </source>
</reference>
<evidence type="ECO:0000256" key="6">
    <source>
        <dbReference type="ARBA" id="ARBA00022840"/>
    </source>
</evidence>
<name>A0ABV3T4T7_9GAMM</name>
<dbReference type="Pfam" id="PF08351">
    <property type="entry name" value="TmcA_N"/>
    <property type="match status" value="1"/>
</dbReference>
<comment type="caution">
    <text evidence="9">Lacks conserved residue(s) required for the propagation of feature annotation.</text>
</comment>
<feature type="binding site" evidence="9">
    <location>
        <position position="325"/>
    </location>
    <ligand>
        <name>ATP</name>
        <dbReference type="ChEBI" id="CHEBI:30616"/>
    </ligand>
</feature>
<evidence type="ECO:0000256" key="1">
    <source>
        <dbReference type="ARBA" id="ARBA00022490"/>
    </source>
</evidence>
<dbReference type="SUPFAM" id="SSF52540">
    <property type="entry name" value="P-loop containing nucleoside triphosphate hydrolases"/>
    <property type="match status" value="1"/>
</dbReference>
<dbReference type="Gene3D" id="1.20.120.890">
    <property type="entry name" value="tRNA(Met) cytidine acetyltransferase, tail domain"/>
    <property type="match status" value="1"/>
</dbReference>
<feature type="binding site" evidence="9">
    <location>
        <position position="507"/>
    </location>
    <ligand>
        <name>acetyl-CoA</name>
        <dbReference type="ChEBI" id="CHEBI:57288"/>
    </ligand>
</feature>
<evidence type="ECO:0000256" key="4">
    <source>
        <dbReference type="ARBA" id="ARBA00022694"/>
    </source>
</evidence>
<dbReference type="Gene3D" id="3.40.630.30">
    <property type="match status" value="1"/>
</dbReference>
<dbReference type="EC" id="2.3.1.193" evidence="9"/>
<evidence type="ECO:0000313" key="11">
    <source>
        <dbReference type="EMBL" id="MEX0430153.1"/>
    </source>
</evidence>
<dbReference type="RefSeq" id="WP_367982949.1">
    <property type="nucleotide sequence ID" value="NZ_JBAKFF010000001.1"/>
</dbReference>
<evidence type="ECO:0000313" key="12">
    <source>
        <dbReference type="Proteomes" id="UP001556637"/>
    </source>
</evidence>
<evidence type="ECO:0000256" key="2">
    <source>
        <dbReference type="ARBA" id="ARBA00022555"/>
    </source>
</evidence>
<feature type="binding site" evidence="9">
    <location>
        <position position="178"/>
    </location>
    <ligand>
        <name>ATP</name>
        <dbReference type="ChEBI" id="CHEBI:30616"/>
    </ligand>
</feature>
<dbReference type="CDD" id="cd04301">
    <property type="entry name" value="NAT_SF"/>
    <property type="match status" value="1"/>
</dbReference>